<dbReference type="GO" id="GO:0003676">
    <property type="term" value="F:nucleic acid binding"/>
    <property type="evidence" value="ECO:0007669"/>
    <property type="project" value="InterPro"/>
</dbReference>
<evidence type="ECO:0000256" key="5">
    <source>
        <dbReference type="SAM" id="MobiDB-lite"/>
    </source>
</evidence>
<dbReference type="Proteomes" id="UP000604825">
    <property type="component" value="Unassembled WGS sequence"/>
</dbReference>
<evidence type="ECO:0008006" key="10">
    <source>
        <dbReference type="Google" id="ProtNLM"/>
    </source>
</evidence>
<dbReference type="PROSITE" id="PS50966">
    <property type="entry name" value="ZF_SWIM"/>
    <property type="match status" value="1"/>
</dbReference>
<dbReference type="PANTHER" id="PTHR31973">
    <property type="entry name" value="POLYPROTEIN, PUTATIVE-RELATED"/>
    <property type="match status" value="1"/>
</dbReference>
<dbReference type="InterPro" id="IPR007527">
    <property type="entry name" value="Znf_SWIM"/>
</dbReference>
<dbReference type="InterPro" id="IPR001878">
    <property type="entry name" value="Znf_CCHC"/>
</dbReference>
<evidence type="ECO:0000259" key="7">
    <source>
        <dbReference type="PROSITE" id="PS50966"/>
    </source>
</evidence>
<keyword evidence="1" id="KW-0479">Metal-binding</keyword>
<dbReference type="AlphaFoldDB" id="A0A811QI98"/>
<dbReference type="SUPFAM" id="SSF57756">
    <property type="entry name" value="Retrovirus zinc finger-like domains"/>
    <property type="match status" value="1"/>
</dbReference>
<feature type="domain" description="SWIM-type" evidence="7">
    <location>
        <begin position="59"/>
        <end position="91"/>
    </location>
</feature>
<reference evidence="8" key="1">
    <citation type="submission" date="2020-10" db="EMBL/GenBank/DDBJ databases">
        <authorList>
            <person name="Han B."/>
            <person name="Lu T."/>
            <person name="Zhao Q."/>
            <person name="Huang X."/>
            <person name="Zhao Y."/>
        </authorList>
    </citation>
    <scope>NUCLEOTIDE SEQUENCE</scope>
</reference>
<evidence type="ECO:0000313" key="8">
    <source>
        <dbReference type="EMBL" id="CAD6256518.1"/>
    </source>
</evidence>
<keyword evidence="2 4" id="KW-0863">Zinc-finger</keyword>
<evidence type="ECO:0000256" key="4">
    <source>
        <dbReference type="PROSITE-ProRule" id="PRU00047"/>
    </source>
</evidence>
<evidence type="ECO:0000256" key="2">
    <source>
        <dbReference type="ARBA" id="ARBA00022771"/>
    </source>
</evidence>
<keyword evidence="3" id="KW-0862">Zinc</keyword>
<feature type="region of interest" description="Disordered" evidence="5">
    <location>
        <begin position="141"/>
        <end position="167"/>
    </location>
</feature>
<accession>A0A811QI98</accession>
<evidence type="ECO:0000256" key="1">
    <source>
        <dbReference type="ARBA" id="ARBA00022723"/>
    </source>
</evidence>
<feature type="domain" description="CCHC-type" evidence="6">
    <location>
        <begin position="166"/>
        <end position="181"/>
    </location>
</feature>
<dbReference type="SMART" id="SM00575">
    <property type="entry name" value="ZnF_PMZ"/>
    <property type="match status" value="1"/>
</dbReference>
<name>A0A811QI98_9POAL</name>
<keyword evidence="9" id="KW-1185">Reference proteome</keyword>
<feature type="compositionally biased region" description="Basic residues" evidence="5">
    <location>
        <begin position="141"/>
        <end position="151"/>
    </location>
</feature>
<dbReference type="InterPro" id="IPR036875">
    <property type="entry name" value="Znf_CCHC_sf"/>
</dbReference>
<dbReference type="PROSITE" id="PS50158">
    <property type="entry name" value="ZF_CCHC"/>
    <property type="match status" value="1"/>
</dbReference>
<sequence length="215" mass="24827">MEKQDLRRSLSLKLRDKILPHVTKELHAMSRNLQYAIHRGPNNAAEIQGTTKELKTWRHTVDLDNRSCSCQRWQITGLPCTHALCFIHSMRNRSVEDYIDDYYSVDKFKKAYEHVISPMTDRNQWPDVDLGFKLWPPRFKRAAGRPRSRRIKGSEEGGKQKSQRQCKRCGGFGHMMKTCNETIYDSDAPPPAPPKPKRAKKKKSTATTTVSTQQS</sequence>
<evidence type="ECO:0000259" key="6">
    <source>
        <dbReference type="PROSITE" id="PS50158"/>
    </source>
</evidence>
<dbReference type="OrthoDB" id="786266at2759"/>
<feature type="region of interest" description="Disordered" evidence="5">
    <location>
        <begin position="181"/>
        <end position="215"/>
    </location>
</feature>
<dbReference type="PANTHER" id="PTHR31973:SF195">
    <property type="entry name" value="MUDR FAMILY TRANSPOSASE"/>
    <property type="match status" value="1"/>
</dbReference>
<proteinExistence type="predicted"/>
<protein>
    <recommendedName>
        <fullName evidence="10">SWIM-type domain-containing protein</fullName>
    </recommendedName>
</protein>
<dbReference type="Pfam" id="PF04434">
    <property type="entry name" value="SWIM"/>
    <property type="match status" value="1"/>
</dbReference>
<organism evidence="8 9">
    <name type="scientific">Miscanthus lutarioriparius</name>
    <dbReference type="NCBI Taxonomy" id="422564"/>
    <lineage>
        <taxon>Eukaryota</taxon>
        <taxon>Viridiplantae</taxon>
        <taxon>Streptophyta</taxon>
        <taxon>Embryophyta</taxon>
        <taxon>Tracheophyta</taxon>
        <taxon>Spermatophyta</taxon>
        <taxon>Magnoliopsida</taxon>
        <taxon>Liliopsida</taxon>
        <taxon>Poales</taxon>
        <taxon>Poaceae</taxon>
        <taxon>PACMAD clade</taxon>
        <taxon>Panicoideae</taxon>
        <taxon>Andropogonodae</taxon>
        <taxon>Andropogoneae</taxon>
        <taxon>Saccharinae</taxon>
        <taxon>Miscanthus</taxon>
    </lineage>
</organism>
<dbReference type="GO" id="GO:0008270">
    <property type="term" value="F:zinc ion binding"/>
    <property type="evidence" value="ECO:0007669"/>
    <property type="project" value="UniProtKB-KW"/>
</dbReference>
<dbReference type="EMBL" id="CAJGYO010000010">
    <property type="protein sequence ID" value="CAD6256518.1"/>
    <property type="molecule type" value="Genomic_DNA"/>
</dbReference>
<evidence type="ECO:0000256" key="3">
    <source>
        <dbReference type="ARBA" id="ARBA00022833"/>
    </source>
</evidence>
<dbReference type="Gene3D" id="4.10.60.10">
    <property type="entry name" value="Zinc finger, CCHC-type"/>
    <property type="match status" value="1"/>
</dbReference>
<feature type="compositionally biased region" description="Basic residues" evidence="5">
    <location>
        <begin position="195"/>
        <end position="204"/>
    </location>
</feature>
<gene>
    <name evidence="8" type="ORF">NCGR_LOCUS40024</name>
</gene>
<dbReference type="InterPro" id="IPR006564">
    <property type="entry name" value="Znf_PMZ"/>
</dbReference>
<comment type="caution">
    <text evidence="8">The sequence shown here is derived from an EMBL/GenBank/DDBJ whole genome shotgun (WGS) entry which is preliminary data.</text>
</comment>
<evidence type="ECO:0000313" key="9">
    <source>
        <dbReference type="Proteomes" id="UP000604825"/>
    </source>
</evidence>